<organism evidence="8 9">
    <name type="scientific">Angiostrongylus cantonensis</name>
    <name type="common">Rat lungworm</name>
    <dbReference type="NCBI Taxonomy" id="6313"/>
    <lineage>
        <taxon>Eukaryota</taxon>
        <taxon>Metazoa</taxon>
        <taxon>Ecdysozoa</taxon>
        <taxon>Nematoda</taxon>
        <taxon>Chromadorea</taxon>
        <taxon>Rhabditida</taxon>
        <taxon>Rhabditina</taxon>
        <taxon>Rhabditomorpha</taxon>
        <taxon>Strongyloidea</taxon>
        <taxon>Metastrongylidae</taxon>
        <taxon>Angiostrongylus</taxon>
    </lineage>
</organism>
<dbReference type="STRING" id="6313.A0A0K0DEU3"/>
<accession>A0A0K0DEU3</accession>
<evidence type="ECO:0000256" key="6">
    <source>
        <dbReference type="SAM" id="MobiDB-lite"/>
    </source>
</evidence>
<proteinExistence type="predicted"/>
<protein>
    <submittedName>
        <fullName evidence="9">SH3 domain-containing protein</fullName>
    </submittedName>
</protein>
<evidence type="ECO:0000259" key="7">
    <source>
        <dbReference type="PROSITE" id="PS50002"/>
    </source>
</evidence>
<dbReference type="PRINTS" id="PR00452">
    <property type="entry name" value="SH3DOMAIN"/>
</dbReference>
<reference evidence="9" key="2">
    <citation type="submission" date="2017-02" db="UniProtKB">
        <authorList>
            <consortium name="WormBaseParasite"/>
        </authorList>
    </citation>
    <scope>IDENTIFICATION</scope>
</reference>
<evidence type="ECO:0000313" key="8">
    <source>
        <dbReference type="Proteomes" id="UP000035642"/>
    </source>
</evidence>
<dbReference type="Gene3D" id="2.30.30.40">
    <property type="entry name" value="SH3 Domains"/>
    <property type="match status" value="1"/>
</dbReference>
<keyword evidence="4" id="KW-0472">Membrane</keyword>
<dbReference type="WBParaSite" id="ACAC_0000941901-mRNA-1">
    <property type="protein sequence ID" value="ACAC_0000941901-mRNA-1"/>
    <property type="gene ID" value="ACAC_0000941901"/>
</dbReference>
<dbReference type="Proteomes" id="UP000035642">
    <property type="component" value="Unassembled WGS sequence"/>
</dbReference>
<evidence type="ECO:0000313" key="9">
    <source>
        <dbReference type="WBParaSite" id="ACAC_0000941901-mRNA-1"/>
    </source>
</evidence>
<dbReference type="PANTHER" id="PTHR14167">
    <property type="entry name" value="SH3 DOMAIN-CONTAINING"/>
    <property type="match status" value="1"/>
</dbReference>
<dbReference type="InterPro" id="IPR050384">
    <property type="entry name" value="Endophilin_SH3RF"/>
</dbReference>
<name>A0A0K0DEU3_ANGCA</name>
<dbReference type="AlphaFoldDB" id="A0A0K0DEU3"/>
<evidence type="ECO:0000256" key="1">
    <source>
        <dbReference type="ARBA" id="ARBA00004170"/>
    </source>
</evidence>
<dbReference type="SUPFAM" id="SSF50044">
    <property type="entry name" value="SH3-domain"/>
    <property type="match status" value="1"/>
</dbReference>
<dbReference type="InterPro" id="IPR001452">
    <property type="entry name" value="SH3_domain"/>
</dbReference>
<keyword evidence="8" id="KW-1185">Reference proteome</keyword>
<keyword evidence="3" id="KW-0175">Coiled coil</keyword>
<dbReference type="PROSITE" id="PS50002">
    <property type="entry name" value="SH3"/>
    <property type="match status" value="1"/>
</dbReference>
<dbReference type="SMART" id="SM00326">
    <property type="entry name" value="SH3"/>
    <property type="match status" value="1"/>
</dbReference>
<comment type="subcellular location">
    <subcellularLocation>
        <location evidence="1">Membrane</location>
        <topology evidence="1">Peripheral membrane protein</topology>
    </subcellularLocation>
</comment>
<feature type="domain" description="SH3" evidence="7">
    <location>
        <begin position="122"/>
        <end position="183"/>
    </location>
</feature>
<dbReference type="PANTHER" id="PTHR14167:SF81">
    <property type="entry name" value="ENDOPHILIN-A"/>
    <property type="match status" value="1"/>
</dbReference>
<evidence type="ECO:0000256" key="4">
    <source>
        <dbReference type="ARBA" id="ARBA00023136"/>
    </source>
</evidence>
<reference evidence="8" key="1">
    <citation type="submission" date="2012-09" db="EMBL/GenBank/DDBJ databases">
        <authorList>
            <person name="Martin A.A."/>
        </authorList>
    </citation>
    <scope>NUCLEOTIDE SEQUENCE</scope>
</reference>
<feature type="region of interest" description="Disordered" evidence="6">
    <location>
        <begin position="60"/>
        <end position="106"/>
    </location>
</feature>
<dbReference type="Pfam" id="PF14604">
    <property type="entry name" value="SH3_9"/>
    <property type="match status" value="1"/>
</dbReference>
<evidence type="ECO:0000256" key="2">
    <source>
        <dbReference type="ARBA" id="ARBA00022443"/>
    </source>
</evidence>
<evidence type="ECO:0000256" key="3">
    <source>
        <dbReference type="ARBA" id="ARBA00023054"/>
    </source>
</evidence>
<keyword evidence="2 5" id="KW-0728">SH3 domain</keyword>
<dbReference type="CDD" id="cd00174">
    <property type="entry name" value="SH3"/>
    <property type="match status" value="1"/>
</dbReference>
<evidence type="ECO:0000256" key="5">
    <source>
        <dbReference type="PROSITE-ProRule" id="PRU00192"/>
    </source>
</evidence>
<sequence>METISLRILHCLQEARAWPSVGERPGLRKLGSVSCEVLAWSDEEEMHNVHNDDTSQPYINVPRIPPQHSASPSTDSEYESGRRFVLKSSDSPSVERGSEHDATDNEVTFRYQENDEAVRDPGPSQVFEILYDYKARNNDELNLKAGTTVKLIQKTEEESWFFGECEDGSRGLFPGNYVKLLGGQINLFYCCRELMSEYIAFPLKIMGIFRKVRV</sequence>
<dbReference type="InterPro" id="IPR036028">
    <property type="entry name" value="SH3-like_dom_sf"/>
</dbReference>